<dbReference type="EMBL" id="KE504160">
    <property type="protein sequence ID" value="EPS99006.1"/>
    <property type="molecule type" value="Genomic_DNA"/>
</dbReference>
<sequence>MAFFVHVLAALLCCDPLLAAAQAAAAAAYAPQLAPCPAGFSLIREAGTKAASQSLSYGESQYLSGKQSTVLPNAWKSYLFTVEGTANGNELPSYVSRILGGDYGSMAYPRLGIATSGGGYRAATFGAGVLNALDGRNSSAVSAGTGGLLQAATYLAGLSGGSWLLTYTADELQAMLSQTFDIATQGIAYEIGSGWEKDPEYPSCLACAVVDRARERQNMARDGLCASCLERYCWS</sequence>
<protein>
    <recommendedName>
        <fullName evidence="2 9">Lysophospholipase</fullName>
        <ecNumber evidence="2 9">3.1.1.5</ecNumber>
    </recommendedName>
</protein>
<evidence type="ECO:0000256" key="9">
    <source>
        <dbReference type="RuleBase" id="RU362103"/>
    </source>
</evidence>
<evidence type="ECO:0000256" key="6">
    <source>
        <dbReference type="ARBA" id="ARBA00023098"/>
    </source>
</evidence>
<evidence type="ECO:0000256" key="5">
    <source>
        <dbReference type="ARBA" id="ARBA00022963"/>
    </source>
</evidence>
<comment type="similarity">
    <text evidence="1 9">Belongs to the lysophospholipase family.</text>
</comment>
<dbReference type="InParanoid" id="S8E1E0"/>
<evidence type="ECO:0000256" key="7">
    <source>
        <dbReference type="ARBA" id="ARBA00023180"/>
    </source>
</evidence>
<dbReference type="PANTHER" id="PTHR10728:SF33">
    <property type="entry name" value="LYSOPHOSPHOLIPASE 1-RELATED"/>
    <property type="match status" value="1"/>
</dbReference>
<feature type="domain" description="PLA2c" evidence="10">
    <location>
        <begin position="35"/>
        <end position="235"/>
    </location>
</feature>
<dbReference type="InterPro" id="IPR002642">
    <property type="entry name" value="LysoPLipase_cat_dom"/>
</dbReference>
<organism evidence="11 12">
    <name type="scientific">Fomitopsis schrenkii</name>
    <name type="common">Brown rot fungus</name>
    <dbReference type="NCBI Taxonomy" id="2126942"/>
    <lineage>
        <taxon>Eukaryota</taxon>
        <taxon>Fungi</taxon>
        <taxon>Dikarya</taxon>
        <taxon>Basidiomycota</taxon>
        <taxon>Agaricomycotina</taxon>
        <taxon>Agaricomycetes</taxon>
        <taxon>Polyporales</taxon>
        <taxon>Fomitopsis</taxon>
    </lineage>
</organism>
<evidence type="ECO:0000256" key="8">
    <source>
        <dbReference type="PROSITE-ProRule" id="PRU00555"/>
    </source>
</evidence>
<evidence type="ECO:0000256" key="2">
    <source>
        <dbReference type="ARBA" id="ARBA00013274"/>
    </source>
</evidence>
<keyword evidence="4 8" id="KW-0378">Hydrolase</keyword>
<dbReference type="InterPro" id="IPR016035">
    <property type="entry name" value="Acyl_Trfase/lysoPLipase"/>
</dbReference>
<dbReference type="eggNOG" id="KOG1325">
    <property type="taxonomic scope" value="Eukaryota"/>
</dbReference>
<dbReference type="GO" id="GO:0046475">
    <property type="term" value="P:glycerophospholipid catabolic process"/>
    <property type="evidence" value="ECO:0007669"/>
    <property type="project" value="TreeGrafter"/>
</dbReference>
<evidence type="ECO:0000313" key="12">
    <source>
        <dbReference type="Proteomes" id="UP000015241"/>
    </source>
</evidence>
<comment type="catalytic activity">
    <reaction evidence="9">
        <text>a 1-acyl-sn-glycero-3-phosphocholine + H2O = sn-glycerol 3-phosphocholine + a fatty acid + H(+)</text>
        <dbReference type="Rhea" id="RHEA:15177"/>
        <dbReference type="ChEBI" id="CHEBI:15377"/>
        <dbReference type="ChEBI" id="CHEBI:15378"/>
        <dbReference type="ChEBI" id="CHEBI:16870"/>
        <dbReference type="ChEBI" id="CHEBI:28868"/>
        <dbReference type="ChEBI" id="CHEBI:58168"/>
        <dbReference type="EC" id="3.1.1.5"/>
    </reaction>
</comment>
<dbReference type="Gene3D" id="3.40.1090.10">
    <property type="entry name" value="Cytosolic phospholipase A2 catalytic domain"/>
    <property type="match status" value="1"/>
</dbReference>
<evidence type="ECO:0000259" key="10">
    <source>
        <dbReference type="PROSITE" id="PS51210"/>
    </source>
</evidence>
<keyword evidence="3 9" id="KW-0732">Signal</keyword>
<dbReference type="EC" id="3.1.1.5" evidence="2 9"/>
<proteinExistence type="inferred from homology"/>
<dbReference type="PROSITE" id="PS51210">
    <property type="entry name" value="PLA2C"/>
    <property type="match status" value="1"/>
</dbReference>
<feature type="chain" id="PRO_5005146759" description="Lysophospholipase" evidence="9">
    <location>
        <begin position="21"/>
        <end position="235"/>
    </location>
</feature>
<dbReference type="SUPFAM" id="SSF52151">
    <property type="entry name" value="FabD/lysophospholipase-like"/>
    <property type="match status" value="1"/>
</dbReference>
<dbReference type="GO" id="GO:0005829">
    <property type="term" value="C:cytosol"/>
    <property type="evidence" value="ECO:0007669"/>
    <property type="project" value="TreeGrafter"/>
</dbReference>
<evidence type="ECO:0000256" key="4">
    <source>
        <dbReference type="ARBA" id="ARBA00022801"/>
    </source>
</evidence>
<accession>S8E1E0</accession>
<dbReference type="OrthoDB" id="4084751at2759"/>
<evidence type="ECO:0000256" key="3">
    <source>
        <dbReference type="ARBA" id="ARBA00022729"/>
    </source>
</evidence>
<reference evidence="11 12" key="1">
    <citation type="journal article" date="2012" name="Science">
        <title>The Paleozoic origin of enzymatic lignin decomposition reconstructed from 31 fungal genomes.</title>
        <authorList>
            <person name="Floudas D."/>
            <person name="Binder M."/>
            <person name="Riley R."/>
            <person name="Barry K."/>
            <person name="Blanchette R.A."/>
            <person name="Henrissat B."/>
            <person name="Martinez A.T."/>
            <person name="Otillar R."/>
            <person name="Spatafora J.W."/>
            <person name="Yadav J.S."/>
            <person name="Aerts A."/>
            <person name="Benoit I."/>
            <person name="Boyd A."/>
            <person name="Carlson A."/>
            <person name="Copeland A."/>
            <person name="Coutinho P.M."/>
            <person name="de Vries R.P."/>
            <person name="Ferreira P."/>
            <person name="Findley K."/>
            <person name="Foster B."/>
            <person name="Gaskell J."/>
            <person name="Glotzer D."/>
            <person name="Gorecki P."/>
            <person name="Heitman J."/>
            <person name="Hesse C."/>
            <person name="Hori C."/>
            <person name="Igarashi K."/>
            <person name="Jurgens J.A."/>
            <person name="Kallen N."/>
            <person name="Kersten P."/>
            <person name="Kohler A."/>
            <person name="Kuees U."/>
            <person name="Kumar T.K.A."/>
            <person name="Kuo A."/>
            <person name="LaButti K."/>
            <person name="Larrondo L.F."/>
            <person name="Lindquist E."/>
            <person name="Ling A."/>
            <person name="Lombard V."/>
            <person name="Lucas S."/>
            <person name="Lundell T."/>
            <person name="Martin R."/>
            <person name="McLaughlin D.J."/>
            <person name="Morgenstern I."/>
            <person name="Morin E."/>
            <person name="Murat C."/>
            <person name="Nagy L.G."/>
            <person name="Nolan M."/>
            <person name="Ohm R.A."/>
            <person name="Patyshakuliyeva A."/>
            <person name="Rokas A."/>
            <person name="Ruiz-Duenas F.J."/>
            <person name="Sabat G."/>
            <person name="Salamov A."/>
            <person name="Samejima M."/>
            <person name="Schmutz J."/>
            <person name="Slot J.C."/>
            <person name="St John F."/>
            <person name="Stenlid J."/>
            <person name="Sun H."/>
            <person name="Sun S."/>
            <person name="Syed K."/>
            <person name="Tsang A."/>
            <person name="Wiebenga A."/>
            <person name="Young D."/>
            <person name="Pisabarro A."/>
            <person name="Eastwood D.C."/>
            <person name="Martin F."/>
            <person name="Cullen D."/>
            <person name="Grigoriev I.V."/>
            <person name="Hibbett D.S."/>
        </authorList>
    </citation>
    <scope>NUCLEOTIDE SEQUENCE</scope>
    <source>
        <strain evidence="12">FP-58527</strain>
    </source>
</reference>
<dbReference type="STRING" id="743788.S8E1E0"/>
<dbReference type="Proteomes" id="UP000015241">
    <property type="component" value="Unassembled WGS sequence"/>
</dbReference>
<dbReference type="AlphaFoldDB" id="S8E1E0"/>
<dbReference type="HOGENOM" id="CLU_1180253_0_0_1"/>
<evidence type="ECO:0000256" key="1">
    <source>
        <dbReference type="ARBA" id="ARBA00008780"/>
    </source>
</evidence>
<keyword evidence="6 8" id="KW-0443">Lipid metabolism</keyword>
<dbReference type="PANTHER" id="PTHR10728">
    <property type="entry name" value="CYTOSOLIC PHOSPHOLIPASE A2"/>
    <property type="match status" value="1"/>
</dbReference>
<keyword evidence="12" id="KW-1185">Reference proteome</keyword>
<dbReference type="GO" id="GO:0004623">
    <property type="term" value="F:phospholipase A2 activity"/>
    <property type="evidence" value="ECO:0007669"/>
    <property type="project" value="TreeGrafter"/>
</dbReference>
<name>S8E1E0_FOMSC</name>
<dbReference type="GO" id="GO:0004622">
    <property type="term" value="F:phosphatidylcholine lysophospholipase activity"/>
    <property type="evidence" value="ECO:0007669"/>
    <property type="project" value="UniProtKB-EC"/>
</dbReference>
<evidence type="ECO:0000313" key="11">
    <source>
        <dbReference type="EMBL" id="EPS99006.1"/>
    </source>
</evidence>
<gene>
    <name evidence="11" type="ORF">FOMPIDRAFT_1017328</name>
</gene>
<keyword evidence="7" id="KW-0325">Glycoprotein</keyword>
<dbReference type="Pfam" id="PF01735">
    <property type="entry name" value="PLA2_B"/>
    <property type="match status" value="1"/>
</dbReference>
<feature type="signal peptide" evidence="9">
    <location>
        <begin position="1"/>
        <end position="20"/>
    </location>
</feature>
<keyword evidence="5 8" id="KW-0442">Lipid degradation</keyword>